<feature type="transmembrane region" description="Helical" evidence="1">
    <location>
        <begin position="67"/>
        <end position="90"/>
    </location>
</feature>
<dbReference type="InterPro" id="IPR012861">
    <property type="entry name" value="DUF1634"/>
</dbReference>
<evidence type="ECO:0000313" key="2">
    <source>
        <dbReference type="EMBL" id="MQL56314.1"/>
    </source>
</evidence>
<reference evidence="3 4" key="2">
    <citation type="submission" date="2019-10" db="EMBL/GenBank/DDBJ databases">
        <title>Genome Sequences from Six Type Strain Members of the Archaeal Family Sulfolobaceae: Acidianus ambivalens, Acidianus infernus, Metallosphaera prunae, Stygiolobus azoricus, Sulfolobus metallicus, and Sulfurisphaera ohwakuensis.</title>
        <authorList>
            <person name="Counts J.A."/>
            <person name="Kelly R.M."/>
        </authorList>
    </citation>
    <scope>NUCLEOTIDE SEQUENCE [LARGE SCALE GENOMIC DNA]</scope>
    <source>
        <strain evidence="3 4">LEI 10</strain>
    </source>
</reference>
<evidence type="ECO:0000256" key="1">
    <source>
        <dbReference type="SAM" id="Phobius"/>
    </source>
</evidence>
<evidence type="ECO:0000313" key="4">
    <source>
        <dbReference type="Proteomes" id="UP000426328"/>
    </source>
</evidence>
<dbReference type="EMBL" id="CP045482">
    <property type="protein sequence ID" value="QGR21154.1"/>
    <property type="molecule type" value="Genomic_DNA"/>
</dbReference>
<keyword evidence="1" id="KW-0812">Transmembrane</keyword>
<keyword evidence="1" id="KW-1133">Transmembrane helix</keyword>
<keyword evidence="4" id="KW-1185">Reference proteome</keyword>
<protein>
    <submittedName>
        <fullName evidence="3">DUF1634 domain-containing protein</fullName>
    </submittedName>
</protein>
<sequence>MDMNDVIGYALRIGVLISISLIIIGFILLSTTPQFSELTSPNSRFNTSVVKPEEVFRGIRKGNGVDFILLGLMVLIATPVVRVVLGIIQFAMQRNVIYVIITLIVLFNLLLAIFILPLII</sequence>
<evidence type="ECO:0000313" key="5">
    <source>
        <dbReference type="Proteomes" id="UP000474054"/>
    </source>
</evidence>
<reference evidence="2 5" key="1">
    <citation type="submission" date="2019-10" db="EMBL/GenBank/DDBJ databases">
        <title>Comparative genomics of sulfur disproportionating microorganisms.</title>
        <authorList>
            <person name="Ward L.M."/>
            <person name="Bertran E."/>
            <person name="Johnston D."/>
        </authorList>
    </citation>
    <scope>NUCLEOTIDE SEQUENCE [LARGE SCALE GENOMIC DNA]</scope>
    <source>
        <strain evidence="2 5">DSM 3772</strain>
    </source>
</reference>
<dbReference type="Pfam" id="PF07843">
    <property type="entry name" value="DUF1634"/>
    <property type="match status" value="1"/>
</dbReference>
<keyword evidence="1" id="KW-0472">Membrane</keyword>
<dbReference type="KEGG" id="aamb:D1866_03375"/>
<accession>A0A650CTH4</accession>
<dbReference type="GeneID" id="42778743"/>
<proteinExistence type="predicted"/>
<dbReference type="EMBL" id="WHYS01000002">
    <property type="protein sequence ID" value="MQL56314.1"/>
    <property type="molecule type" value="Genomic_DNA"/>
</dbReference>
<organism evidence="3 4">
    <name type="scientific">Acidianus ambivalens</name>
    <name type="common">Desulfurolobus ambivalens</name>
    <dbReference type="NCBI Taxonomy" id="2283"/>
    <lineage>
        <taxon>Archaea</taxon>
        <taxon>Thermoproteota</taxon>
        <taxon>Thermoprotei</taxon>
        <taxon>Sulfolobales</taxon>
        <taxon>Sulfolobaceae</taxon>
        <taxon>Acidianus</taxon>
    </lineage>
</organism>
<name>A0A650CTH4_ACIAM</name>
<gene>
    <name evidence="3" type="ORF">D1866_03375</name>
    <name evidence="2" type="ORF">GFB69_11455</name>
</gene>
<evidence type="ECO:0000313" key="3">
    <source>
        <dbReference type="EMBL" id="QGR21154.1"/>
    </source>
</evidence>
<feature type="transmembrane region" description="Helical" evidence="1">
    <location>
        <begin position="6"/>
        <end position="29"/>
    </location>
</feature>
<dbReference type="RefSeq" id="WP_152942885.1">
    <property type="nucleotide sequence ID" value="NZ_CP045482.1"/>
</dbReference>
<dbReference type="AlphaFoldDB" id="A0A650CTH4"/>
<dbReference type="Proteomes" id="UP000474054">
    <property type="component" value="Unassembled WGS sequence"/>
</dbReference>
<dbReference type="Proteomes" id="UP000426328">
    <property type="component" value="Chromosome"/>
</dbReference>
<feature type="transmembrane region" description="Helical" evidence="1">
    <location>
        <begin position="96"/>
        <end position="119"/>
    </location>
</feature>